<dbReference type="InterPro" id="IPR025714">
    <property type="entry name" value="Methyltranfer_dom"/>
</dbReference>
<reference evidence="2" key="1">
    <citation type="submission" date="2021-01" db="EMBL/GenBank/DDBJ databases">
        <authorList>
            <person name="Corre E."/>
            <person name="Pelletier E."/>
            <person name="Niang G."/>
            <person name="Scheremetjew M."/>
            <person name="Finn R."/>
            <person name="Kale V."/>
            <person name="Holt S."/>
            <person name="Cochrane G."/>
            <person name="Meng A."/>
            <person name="Brown T."/>
            <person name="Cohen L."/>
        </authorList>
    </citation>
    <scope>NUCLEOTIDE SEQUENCE</scope>
    <source>
        <strain evidence="2">CCMP3276</strain>
    </source>
</reference>
<dbReference type="EMBL" id="HBFE01003043">
    <property type="protein sequence ID" value="CAD8725949.1"/>
    <property type="molecule type" value="Transcribed_RNA"/>
</dbReference>
<dbReference type="InterPro" id="IPR026913">
    <property type="entry name" value="METTL24"/>
</dbReference>
<gene>
    <name evidence="2" type="ORF">EMAD1354_LOCUS2029</name>
</gene>
<accession>A0A7S0T5M1</accession>
<dbReference type="InterPro" id="IPR029063">
    <property type="entry name" value="SAM-dependent_MTases_sf"/>
</dbReference>
<dbReference type="SUPFAM" id="SSF53335">
    <property type="entry name" value="S-adenosyl-L-methionine-dependent methyltransferases"/>
    <property type="match status" value="1"/>
</dbReference>
<feature type="domain" description="Methyltransferase" evidence="1">
    <location>
        <begin position="50"/>
        <end position="301"/>
    </location>
</feature>
<dbReference type="AlphaFoldDB" id="A0A7S0T5M1"/>
<proteinExistence type="predicted"/>
<evidence type="ECO:0000313" key="2">
    <source>
        <dbReference type="EMBL" id="CAD8725949.1"/>
    </source>
</evidence>
<organism evidence="2">
    <name type="scientific">Erythrolobus madagascarensis</name>
    <dbReference type="NCBI Taxonomy" id="708628"/>
    <lineage>
        <taxon>Eukaryota</taxon>
        <taxon>Rhodophyta</taxon>
        <taxon>Bangiophyceae</taxon>
        <taxon>Porphyridiales</taxon>
        <taxon>Porphyridiaceae</taxon>
        <taxon>Erythrolobus</taxon>
    </lineage>
</organism>
<name>A0A7S0T5M1_9RHOD</name>
<sequence length="334" mass="38313">MAVQIQLVVGGVALLVVGLVVGGVANLSRETGEKKLGTSSKTTECSRSLSESDGFYCMPDDEWNERVDAVRRRAEKQCGRDQECCKDGPKTTLPNWYRDCFEPEWSCVVERIGRTGDGGKWICEVDKILRAARKRNEPCLIYSFGSNGDYSFETKAHERMKECEIFTFDPTVDLRWRPPPEFIHFVPWGLGPKDGVNASDVFGKKATPGSMMYRLRTAMKLLGHENREIDILKIDIEGSEYDAFNDFFEDDFLPFRQIQIELHKPQRSGRLHAQLRRHGYVITHKEPNYAWFATLQELAFLRLSRNFFKDVVPDPHVIPLANQLDDWQIKSTRG</sequence>
<dbReference type="PANTHER" id="PTHR32026">
    <property type="entry name" value="METHYLTRANSFERASE-LIKE PROTEIN 24"/>
    <property type="match status" value="1"/>
</dbReference>
<protein>
    <recommendedName>
        <fullName evidence="1">Methyltransferase domain-containing protein</fullName>
    </recommendedName>
</protein>
<evidence type="ECO:0000259" key="1">
    <source>
        <dbReference type="Pfam" id="PF13383"/>
    </source>
</evidence>
<dbReference type="Pfam" id="PF13383">
    <property type="entry name" value="Methyltransf_22"/>
    <property type="match status" value="1"/>
</dbReference>